<protein>
    <recommendedName>
        <fullName evidence="2 7">Malate synthase</fullName>
        <ecNumber evidence="2 7">2.3.3.9</ecNumber>
    </recommendedName>
</protein>
<evidence type="ECO:0000256" key="2">
    <source>
        <dbReference type="ARBA" id="ARBA00012636"/>
    </source>
</evidence>
<dbReference type="Gene3D" id="3.20.20.360">
    <property type="entry name" value="Malate synthase, domain 3"/>
    <property type="match status" value="1"/>
</dbReference>
<dbReference type="PANTHER" id="PTHR42902:SF1">
    <property type="entry name" value="MALATE SYNTHASE 1-RELATED"/>
    <property type="match status" value="1"/>
</dbReference>
<evidence type="ECO:0000259" key="9">
    <source>
        <dbReference type="Pfam" id="PF20656"/>
    </source>
</evidence>
<evidence type="ECO:0000259" key="10">
    <source>
        <dbReference type="Pfam" id="PF20659"/>
    </source>
</evidence>
<organism evidence="11 12">
    <name type="scientific">Scopulibacillus cellulosilyticus</name>
    <dbReference type="NCBI Taxonomy" id="2665665"/>
    <lineage>
        <taxon>Bacteria</taxon>
        <taxon>Bacillati</taxon>
        <taxon>Bacillota</taxon>
        <taxon>Bacilli</taxon>
        <taxon>Bacillales</taxon>
        <taxon>Sporolactobacillaceae</taxon>
        <taxon>Scopulibacillus</taxon>
    </lineage>
</organism>
<dbReference type="Proteomes" id="UP001596505">
    <property type="component" value="Unassembled WGS sequence"/>
</dbReference>
<dbReference type="PIRSF" id="PIRSF001363">
    <property type="entry name" value="Malate_synth"/>
    <property type="match status" value="1"/>
</dbReference>
<dbReference type="EC" id="2.3.3.9" evidence="2 7"/>
<dbReference type="EMBL" id="JBHTCO010000004">
    <property type="protein sequence ID" value="MFC7392472.1"/>
    <property type="molecule type" value="Genomic_DNA"/>
</dbReference>
<feature type="domain" description="Malate synthase C-terminal" evidence="10">
    <location>
        <begin position="415"/>
        <end position="535"/>
    </location>
</feature>
<evidence type="ECO:0000313" key="12">
    <source>
        <dbReference type="Proteomes" id="UP001596505"/>
    </source>
</evidence>
<dbReference type="InterPro" id="IPR001465">
    <property type="entry name" value="Malate_synthase_TIM"/>
</dbReference>
<evidence type="ECO:0000256" key="1">
    <source>
        <dbReference type="ARBA" id="ARBA00006394"/>
    </source>
</evidence>
<evidence type="ECO:0000259" key="8">
    <source>
        <dbReference type="Pfam" id="PF01274"/>
    </source>
</evidence>
<proteinExistence type="inferred from homology"/>
<comment type="pathway">
    <text evidence="7">Carbohydrate metabolism; glyoxylate cycle; (S)-malate from isocitrate: step 2/2.</text>
</comment>
<dbReference type="Pfam" id="PF20656">
    <property type="entry name" value="MS_N"/>
    <property type="match status" value="1"/>
</dbReference>
<dbReference type="InterPro" id="IPR044856">
    <property type="entry name" value="Malate_synth_C_sf"/>
</dbReference>
<dbReference type="Gene3D" id="1.20.1220.12">
    <property type="entry name" value="Malate synthase, domain III"/>
    <property type="match status" value="1"/>
</dbReference>
<dbReference type="Pfam" id="PF01274">
    <property type="entry name" value="MS_TIM-barrel"/>
    <property type="match status" value="1"/>
</dbReference>
<dbReference type="NCBIfam" id="TIGR01344">
    <property type="entry name" value="malate_syn_A"/>
    <property type="match status" value="1"/>
</dbReference>
<dbReference type="PANTHER" id="PTHR42902">
    <property type="entry name" value="MALATE SYNTHASE"/>
    <property type="match status" value="1"/>
</dbReference>
<dbReference type="Pfam" id="PF20659">
    <property type="entry name" value="MS_C"/>
    <property type="match status" value="1"/>
</dbReference>
<dbReference type="CDD" id="cd00727">
    <property type="entry name" value="malate_synt_A"/>
    <property type="match status" value="1"/>
</dbReference>
<keyword evidence="11" id="KW-0012">Acyltransferase</keyword>
<dbReference type="InterPro" id="IPR046363">
    <property type="entry name" value="MS_N_TIM-barrel_dom"/>
</dbReference>
<reference evidence="12" key="1">
    <citation type="journal article" date="2019" name="Int. J. Syst. Evol. Microbiol.">
        <title>The Global Catalogue of Microorganisms (GCM) 10K type strain sequencing project: providing services to taxonomists for standard genome sequencing and annotation.</title>
        <authorList>
            <consortium name="The Broad Institute Genomics Platform"/>
            <consortium name="The Broad Institute Genome Sequencing Center for Infectious Disease"/>
            <person name="Wu L."/>
            <person name="Ma J."/>
        </authorList>
    </citation>
    <scope>NUCLEOTIDE SEQUENCE [LARGE SCALE GENOMIC DNA]</scope>
    <source>
        <strain evidence="12">CGMCC 1.16305</strain>
    </source>
</reference>
<name>A0ABW2PSY8_9BACL</name>
<dbReference type="InterPro" id="IPR019830">
    <property type="entry name" value="Malate_synthase_CS"/>
</dbReference>
<keyword evidence="3 7" id="KW-0329">Glyoxylate bypass</keyword>
<comment type="caution">
    <text evidence="11">The sequence shown here is derived from an EMBL/GenBank/DDBJ whole genome shotgun (WGS) entry which is preliminary data.</text>
</comment>
<evidence type="ECO:0000256" key="4">
    <source>
        <dbReference type="ARBA" id="ARBA00022532"/>
    </source>
</evidence>
<keyword evidence="12" id="KW-1185">Reference proteome</keyword>
<evidence type="ECO:0000256" key="6">
    <source>
        <dbReference type="ARBA" id="ARBA00047918"/>
    </source>
</evidence>
<gene>
    <name evidence="11" type="primary">aceB</name>
    <name evidence="11" type="ORF">ACFQRG_05695</name>
</gene>
<comment type="similarity">
    <text evidence="1 7">Belongs to the malate synthase family.</text>
</comment>
<dbReference type="RefSeq" id="WP_380964616.1">
    <property type="nucleotide sequence ID" value="NZ_JBHTCO010000004.1"/>
</dbReference>
<dbReference type="InterPro" id="IPR048356">
    <property type="entry name" value="MS_N"/>
</dbReference>
<evidence type="ECO:0000256" key="5">
    <source>
        <dbReference type="ARBA" id="ARBA00022679"/>
    </source>
</evidence>
<keyword evidence="4 7" id="KW-0816">Tricarboxylic acid cycle</keyword>
<evidence type="ECO:0000313" key="11">
    <source>
        <dbReference type="EMBL" id="MFC7392472.1"/>
    </source>
</evidence>
<dbReference type="InterPro" id="IPR006252">
    <property type="entry name" value="Malate_synthA"/>
</dbReference>
<dbReference type="InterPro" id="IPR011076">
    <property type="entry name" value="Malate_synth_sf"/>
</dbReference>
<accession>A0ABW2PSY8</accession>
<keyword evidence="5 7" id="KW-0808">Transferase</keyword>
<feature type="domain" description="Malate synthase TIM barrel" evidence="8">
    <location>
        <begin position="165"/>
        <end position="410"/>
    </location>
</feature>
<dbReference type="InterPro" id="IPR048355">
    <property type="entry name" value="MS_C"/>
</dbReference>
<dbReference type="GO" id="GO:0004474">
    <property type="term" value="F:malate synthase activity"/>
    <property type="evidence" value="ECO:0007669"/>
    <property type="project" value="UniProtKB-EC"/>
</dbReference>
<comment type="catalytic activity">
    <reaction evidence="6 7">
        <text>glyoxylate + acetyl-CoA + H2O = (S)-malate + CoA + H(+)</text>
        <dbReference type="Rhea" id="RHEA:18181"/>
        <dbReference type="ChEBI" id="CHEBI:15377"/>
        <dbReference type="ChEBI" id="CHEBI:15378"/>
        <dbReference type="ChEBI" id="CHEBI:15589"/>
        <dbReference type="ChEBI" id="CHEBI:36655"/>
        <dbReference type="ChEBI" id="CHEBI:57287"/>
        <dbReference type="ChEBI" id="CHEBI:57288"/>
        <dbReference type="EC" id="2.3.3.9"/>
    </reaction>
</comment>
<evidence type="ECO:0000256" key="7">
    <source>
        <dbReference type="RuleBase" id="RU000555"/>
    </source>
</evidence>
<sequence length="536" mass="61559">MYNLTTSIQYQDAEATNEFQNDIKKILTPEAMAFLKKLHVKFNTERIRCLKQRQIRQKEIDNGKMPDFLPETKSIRHDKWTISPIPDDLKDRRVEITGPASDRKMVINALNSGAYVFMADLEDATSPTWQNIIQSQINLIDAVNRNLTYTNENGKHYTLNEKIATLLVRPRGWHLEEKHVLVNGEKMSASLFDFGLYLFHNAAQLLKNNSGPYFYLPKIESREEARLWNDVFIFSEQELGLQQGTIKATVLIETILAAFEADEILYELREHSAGLNCGRWDYIFSYLKKFRNHQDFILPDRSLVTMTVPFMKAYTQYVVETCHKRKAHAIGGMAAQIPIKNNPKANEEALNKVKADKTREVINGHDGSWVAHPGLVPIVLDVFNEHMPEANQIDRQIEHKTITAKDLLAIPEGPITEEGLRMNISVAIQYIEAWLGGKGAVPIYNLMEDAATAEISRAQVWQWIRHPQGFLEDGRKITRNLVEQMITVELVDLKNSFGEEQFNNGNYESAARLFSQLVFNDEFEEFLTLPGYERID</sequence>
<feature type="domain" description="Malate synthase N-terminal" evidence="9">
    <location>
        <begin position="15"/>
        <end position="73"/>
    </location>
</feature>
<evidence type="ECO:0000256" key="3">
    <source>
        <dbReference type="ARBA" id="ARBA00022435"/>
    </source>
</evidence>
<dbReference type="PROSITE" id="PS00510">
    <property type="entry name" value="MALATE_SYNTHASE"/>
    <property type="match status" value="1"/>
</dbReference>
<dbReference type="SUPFAM" id="SSF51645">
    <property type="entry name" value="Malate synthase G"/>
    <property type="match status" value="1"/>
</dbReference>